<dbReference type="SUPFAM" id="SSF51306">
    <property type="entry name" value="LexA/Signal peptidase"/>
    <property type="match status" value="1"/>
</dbReference>
<dbReference type="PANTHER" id="PTHR43390">
    <property type="entry name" value="SIGNAL PEPTIDASE I"/>
    <property type="match status" value="1"/>
</dbReference>
<dbReference type="PRINTS" id="PR00727">
    <property type="entry name" value="LEADERPTASE"/>
</dbReference>
<name>A0A1J8NIZ3_9COXI</name>
<comment type="similarity">
    <text evidence="2 7">Belongs to the peptidase S26 family.</text>
</comment>
<evidence type="ECO:0000256" key="7">
    <source>
        <dbReference type="RuleBase" id="RU362042"/>
    </source>
</evidence>
<dbReference type="InterPro" id="IPR019757">
    <property type="entry name" value="Pept_S26A_signal_pept_1_Lys-AS"/>
</dbReference>
<organism evidence="9 10">
    <name type="scientific">Candidatus Rickettsiella isopodorum</name>
    <dbReference type="NCBI Taxonomy" id="1225476"/>
    <lineage>
        <taxon>Bacteria</taxon>
        <taxon>Pseudomonadati</taxon>
        <taxon>Pseudomonadota</taxon>
        <taxon>Gammaproteobacteria</taxon>
        <taxon>Legionellales</taxon>
        <taxon>Coxiellaceae</taxon>
        <taxon>Rickettsiella</taxon>
    </lineage>
</organism>
<dbReference type="GO" id="GO:0016020">
    <property type="term" value="C:membrane"/>
    <property type="evidence" value="ECO:0007669"/>
    <property type="project" value="UniProtKB-SubCell"/>
</dbReference>
<evidence type="ECO:0000256" key="5">
    <source>
        <dbReference type="ARBA" id="ARBA00022801"/>
    </source>
</evidence>
<dbReference type="PANTHER" id="PTHR43390:SF1">
    <property type="entry name" value="CHLOROPLAST PROCESSING PEPTIDASE"/>
    <property type="match status" value="1"/>
</dbReference>
<comment type="catalytic activity">
    <reaction evidence="1 7">
        <text>Cleavage of hydrophobic, N-terminal signal or leader sequences from secreted and periplasmic proteins.</text>
        <dbReference type="EC" id="3.4.21.89"/>
    </reaction>
</comment>
<dbReference type="InterPro" id="IPR036286">
    <property type="entry name" value="LexA/Signal_pep-like_sf"/>
</dbReference>
<dbReference type="EMBL" id="LUKY01000032">
    <property type="protein sequence ID" value="OIZ95136.1"/>
    <property type="molecule type" value="Genomic_DNA"/>
</dbReference>
<dbReference type="Proteomes" id="UP000183924">
    <property type="component" value="Unassembled WGS sequence"/>
</dbReference>
<evidence type="ECO:0000313" key="9">
    <source>
        <dbReference type="EMBL" id="OIZ95136.1"/>
    </source>
</evidence>
<evidence type="ECO:0000256" key="2">
    <source>
        <dbReference type="ARBA" id="ARBA00009370"/>
    </source>
</evidence>
<gene>
    <name evidence="9" type="ORF">A1D18_03295</name>
</gene>
<feature type="active site" evidence="6">
    <location>
        <position position="128"/>
    </location>
</feature>
<comment type="subcellular location">
    <subcellularLocation>
        <location evidence="7">Membrane</location>
        <topology evidence="7">Multi-pass membrane protein</topology>
    </subcellularLocation>
</comment>
<keyword evidence="7" id="KW-0645">Protease</keyword>
<proteinExistence type="inferred from homology"/>
<feature type="transmembrane region" description="Helical" evidence="7">
    <location>
        <begin position="42"/>
        <end position="63"/>
    </location>
</feature>
<dbReference type="InterPro" id="IPR000223">
    <property type="entry name" value="Pept_S26A_signal_pept_1"/>
</dbReference>
<feature type="active site" evidence="6">
    <location>
        <position position="73"/>
    </location>
</feature>
<dbReference type="NCBIfam" id="TIGR02227">
    <property type="entry name" value="sigpep_I_bact"/>
    <property type="match status" value="1"/>
</dbReference>
<evidence type="ECO:0000256" key="1">
    <source>
        <dbReference type="ARBA" id="ARBA00000677"/>
    </source>
</evidence>
<sequence>MSFNFEFFLTMAVIISGAIALIDRLIFAPIRQRKKIAHPSMLIEYARSFFPILLLVLLLRSFLAEPFRIPSGSEKPDLLIGDFIVANKFSYGIRLPVLHKKIIPIGEPKRGDIVVFLWPKDPSIYFIKRVIGLPGDVITYKDKVLTINGQLAPQTLLGEKTDRDGLNEKWPVLLKRENLLGVQHDIYLRPDQSSTDFSVHVPPGNYFVMGDNRDNSLDSRYWGFVPEKNLIGKAMWVFFSWDNEQHRVRWDRLGMRIH</sequence>
<reference evidence="9 10" key="1">
    <citation type="submission" date="2016-03" db="EMBL/GenBank/DDBJ databases">
        <title>Comparative genomics of Rickettsiella.</title>
        <authorList>
            <person name="Chandler C."/>
            <person name="Wang Y."/>
        </authorList>
    </citation>
    <scope>NUCLEOTIDE SEQUENCE [LARGE SCALE GENOMIC DNA]</scope>
    <source>
        <strain evidence="9 10">RCFS May 2013</strain>
    </source>
</reference>
<evidence type="ECO:0000259" key="8">
    <source>
        <dbReference type="Pfam" id="PF10502"/>
    </source>
</evidence>
<dbReference type="RefSeq" id="WP_071662397.1">
    <property type="nucleotide sequence ID" value="NZ_LUKY01000032.1"/>
</dbReference>
<keyword evidence="7" id="KW-0472">Membrane</keyword>
<dbReference type="OrthoDB" id="9815782at2"/>
<evidence type="ECO:0000313" key="10">
    <source>
        <dbReference type="Proteomes" id="UP000183924"/>
    </source>
</evidence>
<dbReference type="CDD" id="cd06530">
    <property type="entry name" value="S26_SPase_I"/>
    <property type="match status" value="1"/>
</dbReference>
<dbReference type="Gene3D" id="2.10.109.10">
    <property type="entry name" value="Umud Fragment, subunit A"/>
    <property type="match status" value="1"/>
</dbReference>
<keyword evidence="7" id="KW-0812">Transmembrane</keyword>
<dbReference type="PROSITE" id="PS00761">
    <property type="entry name" value="SPASE_I_3"/>
    <property type="match status" value="1"/>
</dbReference>
<evidence type="ECO:0000256" key="4">
    <source>
        <dbReference type="ARBA" id="ARBA00019232"/>
    </source>
</evidence>
<dbReference type="GO" id="GO:0004252">
    <property type="term" value="F:serine-type endopeptidase activity"/>
    <property type="evidence" value="ECO:0007669"/>
    <property type="project" value="InterPro"/>
</dbReference>
<dbReference type="GO" id="GO:0009003">
    <property type="term" value="F:signal peptidase activity"/>
    <property type="evidence" value="ECO:0007669"/>
    <property type="project" value="UniProtKB-EC"/>
</dbReference>
<evidence type="ECO:0000256" key="3">
    <source>
        <dbReference type="ARBA" id="ARBA00013208"/>
    </source>
</evidence>
<dbReference type="Pfam" id="PF10502">
    <property type="entry name" value="Peptidase_S26"/>
    <property type="match status" value="1"/>
</dbReference>
<dbReference type="PROSITE" id="PS00760">
    <property type="entry name" value="SPASE_I_2"/>
    <property type="match status" value="1"/>
</dbReference>
<dbReference type="InterPro" id="IPR019533">
    <property type="entry name" value="Peptidase_S26"/>
</dbReference>
<keyword evidence="10" id="KW-1185">Reference proteome</keyword>
<keyword evidence="5 7" id="KW-0378">Hydrolase</keyword>
<comment type="caution">
    <text evidence="9">The sequence shown here is derived from an EMBL/GenBank/DDBJ whole genome shotgun (WGS) entry which is preliminary data.</text>
</comment>
<dbReference type="AlphaFoldDB" id="A0A1J8NIZ3"/>
<feature type="domain" description="Peptidase S26" evidence="8">
    <location>
        <begin position="43"/>
        <end position="238"/>
    </location>
</feature>
<keyword evidence="7" id="KW-1133">Transmembrane helix</keyword>
<evidence type="ECO:0000256" key="6">
    <source>
        <dbReference type="PIRSR" id="PIRSR600223-1"/>
    </source>
</evidence>
<dbReference type="STRING" id="1225476.A1D18_03295"/>
<feature type="transmembrane region" description="Helical" evidence="7">
    <location>
        <begin position="6"/>
        <end position="30"/>
    </location>
</feature>
<dbReference type="InterPro" id="IPR019758">
    <property type="entry name" value="Pept_S26A_signal_pept_1_CS"/>
</dbReference>
<dbReference type="EC" id="3.4.21.89" evidence="3 7"/>
<protein>
    <recommendedName>
        <fullName evidence="4 7">Signal peptidase I</fullName>
        <ecNumber evidence="3 7">3.4.21.89</ecNumber>
    </recommendedName>
</protein>
<accession>A0A1J8NIZ3</accession>
<dbReference type="GO" id="GO:0006465">
    <property type="term" value="P:signal peptide processing"/>
    <property type="evidence" value="ECO:0007669"/>
    <property type="project" value="InterPro"/>
</dbReference>